<dbReference type="AlphaFoldDB" id="A0AAD8AG99"/>
<reference evidence="1" key="1">
    <citation type="journal article" date="2023" name="IScience">
        <title>Live-bearing cockroach genome reveals convergent evolutionary mechanisms linked to viviparity in insects and beyond.</title>
        <authorList>
            <person name="Fouks B."/>
            <person name="Harrison M.C."/>
            <person name="Mikhailova A.A."/>
            <person name="Marchal E."/>
            <person name="English S."/>
            <person name="Carruthers M."/>
            <person name="Jennings E.C."/>
            <person name="Chiamaka E.L."/>
            <person name="Frigard R.A."/>
            <person name="Pippel M."/>
            <person name="Attardo G.M."/>
            <person name="Benoit J.B."/>
            <person name="Bornberg-Bauer E."/>
            <person name="Tobe S.S."/>
        </authorList>
    </citation>
    <scope>NUCLEOTIDE SEQUENCE</scope>
    <source>
        <strain evidence="1">Stay&amp;Tobe</strain>
    </source>
</reference>
<dbReference type="EMBL" id="JASPKZ010001467">
    <property type="protein sequence ID" value="KAJ9598036.1"/>
    <property type="molecule type" value="Genomic_DNA"/>
</dbReference>
<comment type="caution">
    <text evidence="1">The sequence shown here is derived from an EMBL/GenBank/DDBJ whole genome shotgun (WGS) entry which is preliminary data.</text>
</comment>
<protein>
    <submittedName>
        <fullName evidence="1">Uncharacterized protein</fullName>
    </submittedName>
</protein>
<feature type="non-terminal residue" evidence="1">
    <location>
        <position position="66"/>
    </location>
</feature>
<gene>
    <name evidence="1" type="ORF">L9F63_026859</name>
</gene>
<evidence type="ECO:0000313" key="2">
    <source>
        <dbReference type="Proteomes" id="UP001233999"/>
    </source>
</evidence>
<organism evidence="1 2">
    <name type="scientific">Diploptera punctata</name>
    <name type="common">Pacific beetle cockroach</name>
    <dbReference type="NCBI Taxonomy" id="6984"/>
    <lineage>
        <taxon>Eukaryota</taxon>
        <taxon>Metazoa</taxon>
        <taxon>Ecdysozoa</taxon>
        <taxon>Arthropoda</taxon>
        <taxon>Hexapoda</taxon>
        <taxon>Insecta</taxon>
        <taxon>Pterygota</taxon>
        <taxon>Neoptera</taxon>
        <taxon>Polyneoptera</taxon>
        <taxon>Dictyoptera</taxon>
        <taxon>Blattodea</taxon>
        <taxon>Blaberoidea</taxon>
        <taxon>Blaberidae</taxon>
        <taxon>Diplopterinae</taxon>
        <taxon>Diploptera</taxon>
    </lineage>
</organism>
<name>A0AAD8AG99_DIPPU</name>
<feature type="non-terminal residue" evidence="1">
    <location>
        <position position="1"/>
    </location>
</feature>
<dbReference type="Proteomes" id="UP001233999">
    <property type="component" value="Unassembled WGS sequence"/>
</dbReference>
<proteinExistence type="predicted"/>
<reference evidence="1" key="2">
    <citation type="submission" date="2023-05" db="EMBL/GenBank/DDBJ databases">
        <authorList>
            <person name="Fouks B."/>
        </authorList>
    </citation>
    <scope>NUCLEOTIDE SEQUENCE</scope>
    <source>
        <strain evidence="1">Stay&amp;Tobe</strain>
        <tissue evidence="1">Testes</tissue>
    </source>
</reference>
<sequence length="66" mass="7151">ETSVVFSTARVGQRDVLSVKKGKVVDSCGNENPVMGKIGLCTPLSRSIFPRSVFQGSRAFAADRRH</sequence>
<evidence type="ECO:0000313" key="1">
    <source>
        <dbReference type="EMBL" id="KAJ9598036.1"/>
    </source>
</evidence>
<keyword evidence="2" id="KW-1185">Reference proteome</keyword>
<accession>A0AAD8AG99</accession>